<proteinExistence type="inferred from homology"/>
<evidence type="ECO:0000256" key="10">
    <source>
        <dbReference type="ARBA" id="ARBA00023242"/>
    </source>
</evidence>
<name>A0A179F753_PURLI</name>
<evidence type="ECO:0000259" key="12">
    <source>
        <dbReference type="PROSITE" id="PS50157"/>
    </source>
</evidence>
<keyword evidence="3" id="KW-0479">Metal-binding</keyword>
<feature type="domain" description="C2H2-type" evidence="12">
    <location>
        <begin position="182"/>
        <end position="209"/>
    </location>
</feature>
<comment type="subcellular location">
    <subcellularLocation>
        <location evidence="1">Nucleus</location>
    </subcellularLocation>
</comment>
<evidence type="ECO:0000313" key="13">
    <source>
        <dbReference type="EMBL" id="OAQ61294.1"/>
    </source>
</evidence>
<dbReference type="Gene3D" id="3.30.160.60">
    <property type="entry name" value="Classic Zinc Finger"/>
    <property type="match status" value="3"/>
</dbReference>
<keyword evidence="8" id="KW-0238">DNA-binding</keyword>
<evidence type="ECO:0000256" key="4">
    <source>
        <dbReference type="ARBA" id="ARBA00022737"/>
    </source>
</evidence>
<dbReference type="PROSITE" id="PS50157">
    <property type="entry name" value="ZINC_FINGER_C2H2_2"/>
    <property type="match status" value="2"/>
</dbReference>
<evidence type="ECO:0000256" key="8">
    <source>
        <dbReference type="ARBA" id="ARBA00023125"/>
    </source>
</evidence>
<dbReference type="Proteomes" id="UP000078240">
    <property type="component" value="Unassembled WGS sequence"/>
</dbReference>
<evidence type="ECO:0000256" key="9">
    <source>
        <dbReference type="ARBA" id="ARBA00023163"/>
    </source>
</evidence>
<keyword evidence="10" id="KW-0539">Nucleus</keyword>
<evidence type="ECO:0000256" key="3">
    <source>
        <dbReference type="ARBA" id="ARBA00022723"/>
    </source>
</evidence>
<evidence type="ECO:0000256" key="5">
    <source>
        <dbReference type="ARBA" id="ARBA00022771"/>
    </source>
</evidence>
<dbReference type="PANTHER" id="PTHR23235">
    <property type="entry name" value="KRUEPPEL-LIKE TRANSCRIPTION FACTOR"/>
    <property type="match status" value="1"/>
</dbReference>
<protein>
    <submittedName>
        <fullName evidence="13">Finger protein AZF1</fullName>
    </submittedName>
</protein>
<dbReference type="Pfam" id="PF00096">
    <property type="entry name" value="zf-C2H2"/>
    <property type="match status" value="2"/>
</dbReference>
<keyword evidence="5 11" id="KW-0863">Zinc-finger</keyword>
<dbReference type="GO" id="GO:0000981">
    <property type="term" value="F:DNA-binding transcription factor activity, RNA polymerase II-specific"/>
    <property type="evidence" value="ECO:0007669"/>
    <property type="project" value="TreeGrafter"/>
</dbReference>
<dbReference type="GO" id="GO:0008270">
    <property type="term" value="F:zinc ion binding"/>
    <property type="evidence" value="ECO:0007669"/>
    <property type="project" value="UniProtKB-KW"/>
</dbReference>
<dbReference type="InterPro" id="IPR013087">
    <property type="entry name" value="Znf_C2H2_type"/>
</dbReference>
<keyword evidence="4" id="KW-0677">Repeat</keyword>
<evidence type="ECO:0000256" key="7">
    <source>
        <dbReference type="ARBA" id="ARBA00023015"/>
    </source>
</evidence>
<dbReference type="InterPro" id="IPR036236">
    <property type="entry name" value="Znf_C2H2_sf"/>
</dbReference>
<keyword evidence="9" id="KW-0804">Transcription</keyword>
<evidence type="ECO:0000313" key="14">
    <source>
        <dbReference type="Proteomes" id="UP000078240"/>
    </source>
</evidence>
<dbReference type="FunFam" id="3.30.160.60:FF:002402">
    <property type="entry name" value="Zinc finger protein 347"/>
    <property type="match status" value="1"/>
</dbReference>
<keyword evidence="7" id="KW-0805">Transcription regulation</keyword>
<comment type="caution">
    <text evidence="13">The sequence shown here is derived from an EMBL/GenBank/DDBJ whole genome shotgun (WGS) entry which is preliminary data.</text>
</comment>
<dbReference type="EMBL" id="LSBH01000028">
    <property type="protein sequence ID" value="OAQ61294.1"/>
    <property type="molecule type" value="Genomic_DNA"/>
</dbReference>
<gene>
    <name evidence="13" type="ORF">VFPBJ_11494</name>
</gene>
<dbReference type="FunFam" id="3.30.160.60:FF:001527">
    <property type="entry name" value="Zinc finger protein"/>
    <property type="match status" value="1"/>
</dbReference>
<evidence type="ECO:0000256" key="11">
    <source>
        <dbReference type="PROSITE-ProRule" id="PRU00042"/>
    </source>
</evidence>
<sequence>MGPEANDVHGGYDRTAGQGVPVFRISASTSHHRQDILNDSSRTIARDKANTFRDSIRFRTAVDELMKSIHQGLADEEVRSVALLAADKDQAAPTGSHQVEQGPEGVRQSLRVKQWPCDWPDCKKRFFQKSHLDIHRRVHTGEKPYASKSKSGVIEYDYTDLLQVCTVCGLTHLRRHNGDKPYSCSICGRSFVQKSNVRSHEQTHNHLKPYICILDHCNKRFSQLGNMKVRAEVPKNLHQLLDYFHLLYKNSNKGVKGRGKGRTVERGAVGPTLIEAMDSQLPTMPG</sequence>
<evidence type="ECO:0000256" key="6">
    <source>
        <dbReference type="ARBA" id="ARBA00022833"/>
    </source>
</evidence>
<dbReference type="SMART" id="SM00355">
    <property type="entry name" value="ZnF_C2H2"/>
    <property type="match status" value="2"/>
</dbReference>
<reference evidence="13 14" key="1">
    <citation type="submission" date="2016-01" db="EMBL/GenBank/DDBJ databases">
        <title>Biosynthesis of antibiotic leucinostatins and their inhibition on Phytophthora in bio-control Purpureocillium lilacinum.</title>
        <authorList>
            <person name="Wang G."/>
            <person name="Liu Z."/>
            <person name="Lin R."/>
            <person name="Li E."/>
            <person name="Mao Z."/>
            <person name="Ling J."/>
            <person name="Yin W."/>
            <person name="Xie B."/>
        </authorList>
    </citation>
    <scope>NUCLEOTIDE SEQUENCE [LARGE SCALE GENOMIC DNA]</scope>
    <source>
        <strain evidence="13">PLBJ-1</strain>
    </source>
</reference>
<evidence type="ECO:0000256" key="1">
    <source>
        <dbReference type="ARBA" id="ARBA00004123"/>
    </source>
</evidence>
<dbReference type="PROSITE" id="PS00028">
    <property type="entry name" value="ZINC_FINGER_C2H2_1"/>
    <property type="match status" value="2"/>
</dbReference>
<comment type="similarity">
    <text evidence="2">Belongs to the krueppel C2H2-type zinc-finger protein family.</text>
</comment>
<dbReference type="PANTHER" id="PTHR23235:SF152">
    <property type="entry name" value="SI:DKEY-210J14.3"/>
    <property type="match status" value="1"/>
</dbReference>
<feature type="domain" description="C2H2-type" evidence="12">
    <location>
        <begin position="115"/>
        <end position="144"/>
    </location>
</feature>
<accession>A0A179F753</accession>
<keyword evidence="6" id="KW-0862">Zinc</keyword>
<evidence type="ECO:0000256" key="2">
    <source>
        <dbReference type="ARBA" id="ARBA00006991"/>
    </source>
</evidence>
<dbReference type="AlphaFoldDB" id="A0A179F753"/>
<dbReference type="GO" id="GO:0000978">
    <property type="term" value="F:RNA polymerase II cis-regulatory region sequence-specific DNA binding"/>
    <property type="evidence" value="ECO:0007669"/>
    <property type="project" value="TreeGrafter"/>
</dbReference>
<organism evidence="13 14">
    <name type="scientific">Purpureocillium lilacinum</name>
    <name type="common">Paecilomyces lilacinus</name>
    <dbReference type="NCBI Taxonomy" id="33203"/>
    <lineage>
        <taxon>Eukaryota</taxon>
        <taxon>Fungi</taxon>
        <taxon>Dikarya</taxon>
        <taxon>Ascomycota</taxon>
        <taxon>Pezizomycotina</taxon>
        <taxon>Sordariomycetes</taxon>
        <taxon>Hypocreomycetidae</taxon>
        <taxon>Hypocreales</taxon>
        <taxon>Ophiocordycipitaceae</taxon>
        <taxon>Purpureocillium</taxon>
    </lineage>
</organism>
<dbReference type="SUPFAM" id="SSF57667">
    <property type="entry name" value="beta-beta-alpha zinc fingers"/>
    <property type="match status" value="2"/>
</dbReference>